<dbReference type="InterPro" id="IPR010722">
    <property type="entry name" value="BATS_dom"/>
</dbReference>
<feature type="binding site" evidence="7">
    <location>
        <position position="65"/>
    </location>
    <ligand>
        <name>[4Fe-4S] cluster</name>
        <dbReference type="ChEBI" id="CHEBI:49883"/>
        <note>4Fe-4S-S-AdoMet</note>
    </ligand>
</feature>
<dbReference type="Gene3D" id="3.20.20.70">
    <property type="entry name" value="Aldolase class I"/>
    <property type="match status" value="1"/>
</dbReference>
<dbReference type="InterPro" id="IPR013785">
    <property type="entry name" value="Aldolase_TIM"/>
</dbReference>
<keyword evidence="1 7" id="KW-0004">4Fe-4S</keyword>
<feature type="binding site" evidence="7">
    <location>
        <position position="69"/>
    </location>
    <ligand>
        <name>[4Fe-4S] cluster</name>
        <dbReference type="ChEBI" id="CHEBI:49883"/>
        <note>4Fe-4S-S-AdoMet</note>
    </ligand>
</feature>
<gene>
    <name evidence="10" type="primary">hydE</name>
    <name evidence="10" type="ORF">PORUE0001_0687</name>
</gene>
<dbReference type="InterPro" id="IPR034422">
    <property type="entry name" value="HydE/PylB-like"/>
</dbReference>
<dbReference type="InterPro" id="IPR007197">
    <property type="entry name" value="rSAM"/>
</dbReference>
<protein>
    <submittedName>
        <fullName evidence="10">Iron-only hydrogenase maturation rSAM protein HydE</fullName>
    </submittedName>
</protein>
<dbReference type="OrthoDB" id="9775764at2"/>
<dbReference type="Proteomes" id="UP000003303">
    <property type="component" value="Unassembled WGS sequence"/>
</dbReference>
<dbReference type="GO" id="GO:0042364">
    <property type="term" value="P:water-soluble vitamin biosynthetic process"/>
    <property type="evidence" value="ECO:0007669"/>
    <property type="project" value="UniProtKB-ARBA"/>
</dbReference>
<sequence length="349" mass="38884">MLTTKSKSDTLDHVATASIPELKALLDSNDTHLEHELQVRAKTLAELQFGRRIYLRGLIEISNVCRNDCYYCGIRSGNERVTRYRLTADEVMSACERGYEIGFRTFVLQGGEDPYWRGERLVSLVRNIRTSYPECAITLSLGEMEYAEYEALFHAGANRYLLRHETYDKEHYESLHPSTMAQEHRLQALRDLKQIGYQVGTGVMIGSPGQTTAHLAQDLDFIHRLQPAMIGVGPFIPHEDTPLGTYPAGSLSMTLRFLALCRLLNPRALIPATTAVATLHPEGRLAAIRSGCNVVMPNLSPLNHRADYALYNNKVYSGSEAAEGVALLQAQLDTIGYQIDWGRGDAPAS</sequence>
<keyword evidence="11" id="KW-1185">Reference proteome</keyword>
<proteinExistence type="predicted"/>
<organism evidence="10 11">
    <name type="scientific">Porphyromonas uenonis 60-3</name>
    <dbReference type="NCBI Taxonomy" id="596327"/>
    <lineage>
        <taxon>Bacteria</taxon>
        <taxon>Pseudomonadati</taxon>
        <taxon>Bacteroidota</taxon>
        <taxon>Bacteroidia</taxon>
        <taxon>Bacteroidales</taxon>
        <taxon>Porphyromonadaceae</taxon>
        <taxon>Porphyromonas</taxon>
    </lineage>
</organism>
<name>C2MBK3_9PORP</name>
<dbReference type="STRING" id="596327.PORUE0001_0687"/>
<dbReference type="SMART" id="SM00729">
    <property type="entry name" value="Elp3"/>
    <property type="match status" value="1"/>
</dbReference>
<evidence type="ECO:0000313" key="10">
    <source>
        <dbReference type="EMBL" id="EEK16973.1"/>
    </source>
</evidence>
<evidence type="ECO:0000256" key="4">
    <source>
        <dbReference type="ARBA" id="ARBA00023004"/>
    </source>
</evidence>
<dbReference type="PANTHER" id="PTHR43726:SF1">
    <property type="entry name" value="BIOTIN SYNTHASE"/>
    <property type="match status" value="1"/>
</dbReference>
<dbReference type="SFLD" id="SFLDG01280">
    <property type="entry name" value="HydE/PylB-like"/>
    <property type="match status" value="1"/>
</dbReference>
<evidence type="ECO:0000256" key="1">
    <source>
        <dbReference type="ARBA" id="ARBA00022485"/>
    </source>
</evidence>
<dbReference type="SFLD" id="SFLDG01060">
    <property type="entry name" value="BATS_domain_containing"/>
    <property type="match status" value="1"/>
</dbReference>
<dbReference type="GO" id="GO:0044272">
    <property type="term" value="P:sulfur compound biosynthetic process"/>
    <property type="evidence" value="ECO:0007669"/>
    <property type="project" value="UniProtKB-ARBA"/>
</dbReference>
<keyword evidence="5 7" id="KW-0411">Iron-sulfur</keyword>
<keyword evidence="3" id="KW-0479">Metal-binding</keyword>
<dbReference type="AlphaFoldDB" id="C2MBK3"/>
<feature type="domain" description="Radical SAM core" evidence="9">
    <location>
        <begin position="51"/>
        <end position="273"/>
    </location>
</feature>
<dbReference type="SFLD" id="SFLDF00348">
    <property type="entry name" value="FeFe_hydrogenase_maturase_(Hyd"/>
    <property type="match status" value="1"/>
</dbReference>
<dbReference type="GO" id="GO:0016740">
    <property type="term" value="F:transferase activity"/>
    <property type="evidence" value="ECO:0007669"/>
    <property type="project" value="TreeGrafter"/>
</dbReference>
<dbReference type="RefSeq" id="WP_007365311.1">
    <property type="nucleotide sequence ID" value="NZ_ACLR01000123.1"/>
</dbReference>
<comment type="cofactor">
    <cofactor evidence="6">
        <name>[2Fe-2S] cluster</name>
        <dbReference type="ChEBI" id="CHEBI:190135"/>
    </cofactor>
</comment>
<evidence type="ECO:0000256" key="8">
    <source>
        <dbReference type="PIRSR" id="PIRSR004762-2"/>
    </source>
</evidence>
<comment type="cofactor">
    <cofactor evidence="7">
        <name>[4Fe-4S] cluster</name>
        <dbReference type="ChEBI" id="CHEBI:49883"/>
    </cofactor>
    <text evidence="7">Binds 1 [4Fe-4S] cluster. The cluster is coordinated with 3 cysteines and an exchangeable S-adenosyl-L-methionine.</text>
</comment>
<evidence type="ECO:0000256" key="2">
    <source>
        <dbReference type="ARBA" id="ARBA00022691"/>
    </source>
</evidence>
<dbReference type="GO" id="GO:0051539">
    <property type="term" value="F:4 iron, 4 sulfur cluster binding"/>
    <property type="evidence" value="ECO:0007669"/>
    <property type="project" value="UniProtKB-KW"/>
</dbReference>
<dbReference type="eggNOG" id="COG0502">
    <property type="taxonomic scope" value="Bacteria"/>
</dbReference>
<feature type="binding site" evidence="7">
    <location>
        <position position="72"/>
    </location>
    <ligand>
        <name>[4Fe-4S] cluster</name>
        <dbReference type="ChEBI" id="CHEBI:49883"/>
        <note>4Fe-4S-S-AdoMet</note>
    </ligand>
</feature>
<keyword evidence="4 7" id="KW-0408">Iron</keyword>
<reference evidence="10 11" key="1">
    <citation type="submission" date="2009-04" db="EMBL/GenBank/DDBJ databases">
        <authorList>
            <person name="Sebastian Y."/>
            <person name="Madupu R."/>
            <person name="Durkin A.S."/>
            <person name="Torralba M."/>
            <person name="Methe B."/>
            <person name="Sutton G.G."/>
            <person name="Strausberg R.L."/>
            <person name="Nelson K.E."/>
        </authorList>
    </citation>
    <scope>NUCLEOTIDE SEQUENCE [LARGE SCALE GENOMIC DNA]</scope>
    <source>
        <strain evidence="10 11">60-3</strain>
    </source>
</reference>
<feature type="binding site" evidence="8">
    <location>
        <position position="165"/>
    </location>
    <ligand>
        <name>S-adenosyl-L-methionine</name>
        <dbReference type="ChEBI" id="CHEBI:59789"/>
    </ligand>
</feature>
<dbReference type="SUPFAM" id="SSF102114">
    <property type="entry name" value="Radical SAM enzymes"/>
    <property type="match status" value="1"/>
</dbReference>
<dbReference type="InterPro" id="IPR058240">
    <property type="entry name" value="rSAM_sf"/>
</dbReference>
<dbReference type="Pfam" id="PF04055">
    <property type="entry name" value="Radical_SAM"/>
    <property type="match status" value="1"/>
</dbReference>
<comment type="caution">
    <text evidence="10">The sequence shown here is derived from an EMBL/GenBank/DDBJ whole genome shotgun (WGS) entry which is preliminary data.</text>
</comment>
<dbReference type="InterPro" id="IPR024021">
    <property type="entry name" value="FeFe-hyd_HydE_rSAM"/>
</dbReference>
<dbReference type="InterPro" id="IPR006638">
    <property type="entry name" value="Elp3/MiaA/NifB-like_rSAM"/>
</dbReference>
<dbReference type="PIRSF" id="PIRSF004762">
    <property type="entry name" value="CHP00423"/>
    <property type="match status" value="1"/>
</dbReference>
<dbReference type="SMART" id="SM00876">
    <property type="entry name" value="BATS"/>
    <property type="match status" value="1"/>
</dbReference>
<evidence type="ECO:0000256" key="5">
    <source>
        <dbReference type="ARBA" id="ARBA00023014"/>
    </source>
</evidence>
<evidence type="ECO:0000256" key="6">
    <source>
        <dbReference type="ARBA" id="ARBA00034078"/>
    </source>
</evidence>
<keyword evidence="2 7" id="KW-0949">S-adenosyl-L-methionine</keyword>
<dbReference type="SFLD" id="SFLDS00029">
    <property type="entry name" value="Radical_SAM"/>
    <property type="match status" value="1"/>
</dbReference>
<dbReference type="PANTHER" id="PTHR43726">
    <property type="entry name" value="3-METHYLORNITHINE SYNTHASE"/>
    <property type="match status" value="1"/>
</dbReference>
<evidence type="ECO:0000256" key="7">
    <source>
        <dbReference type="PIRSR" id="PIRSR004762-1"/>
    </source>
</evidence>
<evidence type="ECO:0000259" key="9">
    <source>
        <dbReference type="PROSITE" id="PS51918"/>
    </source>
</evidence>
<dbReference type="CDD" id="cd01335">
    <property type="entry name" value="Radical_SAM"/>
    <property type="match status" value="1"/>
</dbReference>
<accession>C2MBK3</accession>
<feature type="binding site" evidence="8">
    <location>
        <position position="140"/>
    </location>
    <ligand>
        <name>(3R)-3-methyl-D-ornithine</name>
        <dbReference type="ChEBI" id="CHEBI:64642"/>
    </ligand>
</feature>
<evidence type="ECO:0000256" key="3">
    <source>
        <dbReference type="ARBA" id="ARBA00022723"/>
    </source>
</evidence>
<dbReference type="NCBIfam" id="TIGR03956">
    <property type="entry name" value="rSAM_HydE"/>
    <property type="match status" value="1"/>
</dbReference>
<dbReference type="PROSITE" id="PS51918">
    <property type="entry name" value="RADICAL_SAM"/>
    <property type="match status" value="1"/>
</dbReference>
<dbReference type="GO" id="GO:0046872">
    <property type="term" value="F:metal ion binding"/>
    <property type="evidence" value="ECO:0007669"/>
    <property type="project" value="UniProtKB-KW"/>
</dbReference>
<dbReference type="EMBL" id="ACLR01000123">
    <property type="protein sequence ID" value="EEK16973.1"/>
    <property type="molecule type" value="Genomic_DNA"/>
</dbReference>
<feature type="binding site" evidence="8">
    <location>
        <position position="185"/>
    </location>
    <ligand>
        <name>S-adenosyl-L-methionine</name>
        <dbReference type="ChEBI" id="CHEBI:59789"/>
    </ligand>
</feature>
<evidence type="ECO:0000313" key="11">
    <source>
        <dbReference type="Proteomes" id="UP000003303"/>
    </source>
</evidence>